<dbReference type="Gene3D" id="1.10.357.40">
    <property type="entry name" value="YbiA-like"/>
    <property type="match status" value="1"/>
</dbReference>
<dbReference type="InterPro" id="IPR012596">
    <property type="entry name" value="Phage_T4_Y12G"/>
</dbReference>
<accession>A0A9E7N3R7</accession>
<evidence type="ECO:0000313" key="2">
    <source>
        <dbReference type="Proteomes" id="UP001055634"/>
    </source>
</evidence>
<dbReference type="InterPro" id="IPR037238">
    <property type="entry name" value="YbiA-like_sf"/>
</dbReference>
<proteinExistence type="predicted"/>
<dbReference type="Pfam" id="PF08010">
    <property type="entry name" value="Phage_30_3"/>
    <property type="match status" value="1"/>
</dbReference>
<organism evidence="1 2">
    <name type="scientific">Brevundimonas phage vB_BpoS-Gurke</name>
    <dbReference type="NCBI Taxonomy" id="2948599"/>
    <lineage>
        <taxon>Viruses</taxon>
        <taxon>Duplodnaviria</taxon>
        <taxon>Heunggongvirae</taxon>
        <taxon>Uroviricota</taxon>
        <taxon>Caudoviricetes</taxon>
        <taxon>Jeanschmidtviridae</taxon>
        <taxon>Kikimoravirus</taxon>
        <taxon>Kikimoravirus gurke</taxon>
    </lineage>
</organism>
<reference evidence="1" key="1">
    <citation type="submission" date="2022-04" db="EMBL/GenBank/DDBJ databases">
        <authorList>
            <person name="Friedrich I."/>
            <person name="Schneider D."/>
            <person name="Poehlein A."/>
            <person name="Hertel R."/>
            <person name="Daniel R."/>
        </authorList>
    </citation>
    <scope>NUCLEOTIDE SEQUENCE</scope>
</reference>
<name>A0A9E7N3R7_9CAUD</name>
<sequence>MATYDIGSWKPYPSCVLSNFAANAFEFDGIACRSMEGLVQAFKFDESYKQVQACALIGEDAKNFGRRRNLHWQRGQTLWWKGQTYDRHGPEYQKLLDRAFDALATNANFRRALIDTGDDMLTHSIGSRDPYETVLTEAEFCLRLMNLRARIRQGLI</sequence>
<gene>
    <name evidence="1" type="ORF">GURKE_02990</name>
</gene>
<dbReference type="Proteomes" id="UP001055634">
    <property type="component" value="Segment"/>
</dbReference>
<keyword evidence="2" id="KW-1185">Reference proteome</keyword>
<evidence type="ECO:0000313" key="1">
    <source>
        <dbReference type="EMBL" id="UTC28330.1"/>
    </source>
</evidence>
<protein>
    <submittedName>
        <fullName evidence="1">Uncharacterized protein</fullName>
    </submittedName>
</protein>
<dbReference type="SUPFAM" id="SSF143990">
    <property type="entry name" value="YbiA-like"/>
    <property type="match status" value="1"/>
</dbReference>
<dbReference type="EMBL" id="ON529850">
    <property type="protein sequence ID" value="UTC28330.1"/>
    <property type="molecule type" value="Genomic_DNA"/>
</dbReference>